<evidence type="ECO:0000313" key="2">
    <source>
        <dbReference type="EMBL" id="KAG6571088.1"/>
    </source>
</evidence>
<reference evidence="2 3" key="1">
    <citation type="journal article" date="2021" name="Hortic Res">
        <title>The domestication of Cucurbita argyrosperma as revealed by the genome of its wild relative.</title>
        <authorList>
            <person name="Barrera-Redondo J."/>
            <person name="Sanchez-de la Vega G."/>
            <person name="Aguirre-Liguori J.A."/>
            <person name="Castellanos-Morales G."/>
            <person name="Gutierrez-Guerrero Y.T."/>
            <person name="Aguirre-Dugua X."/>
            <person name="Aguirre-Planter E."/>
            <person name="Tenaillon M.I."/>
            <person name="Lira-Saade R."/>
            <person name="Eguiarte L.E."/>
        </authorList>
    </citation>
    <scope>NUCLEOTIDE SEQUENCE [LARGE SCALE GENOMIC DNA]</scope>
    <source>
        <strain evidence="2">JBR-2021</strain>
    </source>
</reference>
<protein>
    <submittedName>
        <fullName evidence="2">Uncharacterized protein</fullName>
    </submittedName>
</protein>
<accession>A0AAV6LV07</accession>
<evidence type="ECO:0000256" key="1">
    <source>
        <dbReference type="SAM" id="MobiDB-lite"/>
    </source>
</evidence>
<organism evidence="2 3">
    <name type="scientific">Cucurbita argyrosperma subsp. sororia</name>
    <dbReference type="NCBI Taxonomy" id="37648"/>
    <lineage>
        <taxon>Eukaryota</taxon>
        <taxon>Viridiplantae</taxon>
        <taxon>Streptophyta</taxon>
        <taxon>Embryophyta</taxon>
        <taxon>Tracheophyta</taxon>
        <taxon>Spermatophyta</taxon>
        <taxon>Magnoliopsida</taxon>
        <taxon>eudicotyledons</taxon>
        <taxon>Gunneridae</taxon>
        <taxon>Pentapetalae</taxon>
        <taxon>rosids</taxon>
        <taxon>fabids</taxon>
        <taxon>Cucurbitales</taxon>
        <taxon>Cucurbitaceae</taxon>
        <taxon>Cucurbiteae</taxon>
        <taxon>Cucurbita</taxon>
    </lineage>
</organism>
<keyword evidence="3" id="KW-1185">Reference proteome</keyword>
<evidence type="ECO:0000313" key="3">
    <source>
        <dbReference type="Proteomes" id="UP000685013"/>
    </source>
</evidence>
<name>A0AAV6LV07_9ROSI</name>
<dbReference type="EMBL" id="JAGKQH010000020">
    <property type="protein sequence ID" value="KAG6571088.1"/>
    <property type="molecule type" value="Genomic_DNA"/>
</dbReference>
<dbReference type="AlphaFoldDB" id="A0AAV6LV07"/>
<feature type="non-terminal residue" evidence="2">
    <location>
        <position position="1"/>
    </location>
</feature>
<proteinExistence type="predicted"/>
<sequence>MGMKKEGALQHKPDLPCSWDEREGGAGNSHEHLDLVLCWYLGFLGSADRVLFSTFLVPSDTHSRLGFQGDSVEAEEF</sequence>
<gene>
    <name evidence="2" type="ORF">SDJN03_30003</name>
</gene>
<comment type="caution">
    <text evidence="2">The sequence shown here is derived from an EMBL/GenBank/DDBJ whole genome shotgun (WGS) entry which is preliminary data.</text>
</comment>
<dbReference type="Proteomes" id="UP000685013">
    <property type="component" value="Chromosome 20"/>
</dbReference>
<feature type="region of interest" description="Disordered" evidence="1">
    <location>
        <begin position="1"/>
        <end position="27"/>
    </location>
</feature>